<proteinExistence type="inferred from homology"/>
<dbReference type="AlphaFoldDB" id="A0A923SEL7"/>
<evidence type="ECO:0000256" key="2">
    <source>
        <dbReference type="ARBA" id="ARBA00008335"/>
    </source>
</evidence>
<dbReference type="Proteomes" id="UP000641454">
    <property type="component" value="Unassembled WGS sequence"/>
</dbReference>
<feature type="transmembrane region" description="Helical" evidence="7">
    <location>
        <begin position="344"/>
        <end position="367"/>
    </location>
</feature>
<feature type="transmembrane region" description="Helical" evidence="7">
    <location>
        <begin position="206"/>
        <end position="225"/>
    </location>
</feature>
<feature type="transmembrane region" description="Helical" evidence="7">
    <location>
        <begin position="313"/>
        <end position="332"/>
    </location>
</feature>
<reference evidence="9 10" key="1">
    <citation type="submission" date="2020-08" db="EMBL/GenBank/DDBJ databases">
        <title>Description of novel Flavobacterium F-392 isolate.</title>
        <authorList>
            <person name="Saticioglu I.B."/>
            <person name="Duman M."/>
            <person name="Altun S."/>
        </authorList>
    </citation>
    <scope>NUCLEOTIDE SEQUENCE [LARGE SCALE GENOMIC DNA]</scope>
    <source>
        <strain evidence="9 10">F-392</strain>
    </source>
</reference>
<comment type="subcellular location">
    <subcellularLocation>
        <location evidence="1">Endomembrane system</location>
        <topology evidence="1">Multi-pass membrane protein</topology>
    </subcellularLocation>
</comment>
<protein>
    <submittedName>
        <fullName evidence="9">MFS transporter</fullName>
    </submittedName>
</protein>
<comment type="similarity">
    <text evidence="2">Belongs to the major facilitator superfamily.</text>
</comment>
<dbReference type="PROSITE" id="PS50850">
    <property type="entry name" value="MFS"/>
    <property type="match status" value="1"/>
</dbReference>
<feature type="transmembrane region" description="Helical" evidence="7">
    <location>
        <begin position="51"/>
        <end position="67"/>
    </location>
</feature>
<accession>A0A923SEL7</accession>
<feature type="domain" description="Major facilitator superfamily (MFS) profile" evidence="8">
    <location>
        <begin position="6"/>
        <end position="401"/>
    </location>
</feature>
<dbReference type="PANTHER" id="PTHR23514:SF3">
    <property type="entry name" value="BYPASS OF STOP CODON PROTEIN 6"/>
    <property type="match status" value="1"/>
</dbReference>
<feature type="transmembrane region" description="Helical" evidence="7">
    <location>
        <begin position="165"/>
        <end position="185"/>
    </location>
</feature>
<keyword evidence="3" id="KW-0813">Transport</keyword>
<evidence type="ECO:0000256" key="3">
    <source>
        <dbReference type="ARBA" id="ARBA00022448"/>
    </source>
</evidence>
<evidence type="ECO:0000313" key="10">
    <source>
        <dbReference type="Proteomes" id="UP000641454"/>
    </source>
</evidence>
<dbReference type="InterPro" id="IPR036259">
    <property type="entry name" value="MFS_trans_sf"/>
</dbReference>
<keyword evidence="10" id="KW-1185">Reference proteome</keyword>
<sequence>MKKSTIKLAMYLNYFVFAILLNSVGIVILKAQNNYGVDELQASILEAFKDLPIAIVSFLIASFLPRLGYKKAMLIGLALVTVACIAMYFGNSFEAAKILFATVGVSFALIKVSVYSLIGTVTENQKEHNSLMSSIEGVFMIGIALAYFLFPAFNSETNPDAWLNVYWLLAAISLLSFGFLFFAKFENQTDIPGVDLMDDFAQMFKLFAKLLTIVFVISAFLFVMIEQGIMTWLPTFNDKVLHLPENVSIMMASILAITLAVGRLLAGVITKKINWIWVLTFCIIMAMLIVIFVLPRTVGLEVKEINTLSDIPLIGFAFPLVGLFIAPIYPLLNSVVLSALPKKLHSSMTGLIVVFSALGGTLGSRVIGYLFKNEGPENAFYYTLIPMAMLLISFFILKKLTGNSTAVLEVKNSGH</sequence>
<evidence type="ECO:0000256" key="7">
    <source>
        <dbReference type="SAM" id="Phobius"/>
    </source>
</evidence>
<dbReference type="EMBL" id="JACRUL010000006">
    <property type="protein sequence ID" value="MBC5843656.1"/>
    <property type="molecule type" value="Genomic_DNA"/>
</dbReference>
<keyword evidence="5 7" id="KW-1133">Transmembrane helix</keyword>
<dbReference type="GO" id="GO:0022857">
    <property type="term" value="F:transmembrane transporter activity"/>
    <property type="evidence" value="ECO:0007669"/>
    <property type="project" value="InterPro"/>
</dbReference>
<evidence type="ECO:0000256" key="1">
    <source>
        <dbReference type="ARBA" id="ARBA00004127"/>
    </source>
</evidence>
<evidence type="ECO:0000256" key="5">
    <source>
        <dbReference type="ARBA" id="ARBA00022989"/>
    </source>
</evidence>
<feature type="transmembrane region" description="Helical" evidence="7">
    <location>
        <begin position="74"/>
        <end position="92"/>
    </location>
</feature>
<feature type="transmembrane region" description="Helical" evidence="7">
    <location>
        <begin position="12"/>
        <end position="31"/>
    </location>
</feature>
<dbReference type="SUPFAM" id="SSF103473">
    <property type="entry name" value="MFS general substrate transporter"/>
    <property type="match status" value="1"/>
</dbReference>
<dbReference type="GO" id="GO:0016020">
    <property type="term" value="C:membrane"/>
    <property type="evidence" value="ECO:0007669"/>
    <property type="project" value="TreeGrafter"/>
</dbReference>
<feature type="transmembrane region" description="Helical" evidence="7">
    <location>
        <begin position="130"/>
        <end position="153"/>
    </location>
</feature>
<gene>
    <name evidence="9" type="ORF">H8R25_04290</name>
</gene>
<dbReference type="PANTHER" id="PTHR23514">
    <property type="entry name" value="BYPASS OF STOP CODON PROTEIN 6"/>
    <property type="match status" value="1"/>
</dbReference>
<evidence type="ECO:0000259" key="8">
    <source>
        <dbReference type="PROSITE" id="PS50850"/>
    </source>
</evidence>
<feature type="transmembrane region" description="Helical" evidence="7">
    <location>
        <begin position="273"/>
        <end position="293"/>
    </location>
</feature>
<dbReference type="GO" id="GO:0012505">
    <property type="term" value="C:endomembrane system"/>
    <property type="evidence" value="ECO:0007669"/>
    <property type="project" value="UniProtKB-SubCell"/>
</dbReference>
<evidence type="ECO:0000256" key="4">
    <source>
        <dbReference type="ARBA" id="ARBA00022692"/>
    </source>
</evidence>
<dbReference type="Gene3D" id="1.20.1250.20">
    <property type="entry name" value="MFS general substrate transporter like domains"/>
    <property type="match status" value="1"/>
</dbReference>
<dbReference type="InterPro" id="IPR020846">
    <property type="entry name" value="MFS_dom"/>
</dbReference>
<dbReference type="Pfam" id="PF07690">
    <property type="entry name" value="MFS_1"/>
    <property type="match status" value="1"/>
</dbReference>
<name>A0A923SEL7_9FLAO</name>
<keyword evidence="4 7" id="KW-0812">Transmembrane</keyword>
<feature type="transmembrane region" description="Helical" evidence="7">
    <location>
        <begin position="247"/>
        <end position="266"/>
    </location>
</feature>
<organism evidence="9 10">
    <name type="scientific">Flavobacterium muglaense</name>
    <dbReference type="NCBI Taxonomy" id="2764716"/>
    <lineage>
        <taxon>Bacteria</taxon>
        <taxon>Pseudomonadati</taxon>
        <taxon>Bacteroidota</taxon>
        <taxon>Flavobacteriia</taxon>
        <taxon>Flavobacteriales</taxon>
        <taxon>Flavobacteriaceae</taxon>
        <taxon>Flavobacterium</taxon>
    </lineage>
</organism>
<feature type="transmembrane region" description="Helical" evidence="7">
    <location>
        <begin position="98"/>
        <end position="118"/>
    </location>
</feature>
<dbReference type="RefSeq" id="WP_187017328.1">
    <property type="nucleotide sequence ID" value="NZ_JACRUK010000006.1"/>
</dbReference>
<keyword evidence="6 7" id="KW-0472">Membrane</keyword>
<feature type="transmembrane region" description="Helical" evidence="7">
    <location>
        <begin position="379"/>
        <end position="397"/>
    </location>
</feature>
<dbReference type="InterPro" id="IPR011701">
    <property type="entry name" value="MFS"/>
</dbReference>
<dbReference type="InterPro" id="IPR051788">
    <property type="entry name" value="MFS_Transporter"/>
</dbReference>
<evidence type="ECO:0000256" key="6">
    <source>
        <dbReference type="ARBA" id="ARBA00023136"/>
    </source>
</evidence>
<comment type="caution">
    <text evidence="9">The sequence shown here is derived from an EMBL/GenBank/DDBJ whole genome shotgun (WGS) entry which is preliminary data.</text>
</comment>
<evidence type="ECO:0000313" key="9">
    <source>
        <dbReference type="EMBL" id="MBC5843656.1"/>
    </source>
</evidence>